<dbReference type="AlphaFoldDB" id="K3YNV6"/>
<dbReference type="InParanoid" id="K3YNV6"/>
<keyword evidence="2" id="KW-1185">Reference proteome</keyword>
<name>K3YNV6_SETIT</name>
<evidence type="ECO:0000313" key="1">
    <source>
        <dbReference type="EnsemblPlants" id="KQL02623"/>
    </source>
</evidence>
<reference evidence="2" key="1">
    <citation type="journal article" date="2012" name="Nat. Biotechnol.">
        <title>Reference genome sequence of the model plant Setaria.</title>
        <authorList>
            <person name="Bennetzen J.L."/>
            <person name="Schmutz J."/>
            <person name="Wang H."/>
            <person name="Percifield R."/>
            <person name="Hawkins J."/>
            <person name="Pontaroli A.C."/>
            <person name="Estep M."/>
            <person name="Feng L."/>
            <person name="Vaughn J.N."/>
            <person name="Grimwood J."/>
            <person name="Jenkins J."/>
            <person name="Barry K."/>
            <person name="Lindquist E."/>
            <person name="Hellsten U."/>
            <person name="Deshpande S."/>
            <person name="Wang X."/>
            <person name="Wu X."/>
            <person name="Mitros T."/>
            <person name="Triplett J."/>
            <person name="Yang X."/>
            <person name="Ye C.Y."/>
            <person name="Mauro-Herrera M."/>
            <person name="Wang L."/>
            <person name="Li P."/>
            <person name="Sharma M."/>
            <person name="Sharma R."/>
            <person name="Ronald P.C."/>
            <person name="Panaud O."/>
            <person name="Kellogg E.A."/>
            <person name="Brutnell T.P."/>
            <person name="Doust A.N."/>
            <person name="Tuskan G.A."/>
            <person name="Rokhsar D."/>
            <person name="Devos K.M."/>
        </authorList>
    </citation>
    <scope>NUCLEOTIDE SEQUENCE [LARGE SCALE GENOMIC DNA]</scope>
    <source>
        <strain evidence="2">cv. Yugu1</strain>
    </source>
</reference>
<evidence type="ECO:0000313" key="2">
    <source>
        <dbReference type="Proteomes" id="UP000004995"/>
    </source>
</evidence>
<dbReference type="HOGENOM" id="CLU_3300343_0_0_1"/>
<organism evidence="1 2">
    <name type="scientific">Setaria italica</name>
    <name type="common">Foxtail millet</name>
    <name type="synonym">Panicum italicum</name>
    <dbReference type="NCBI Taxonomy" id="4555"/>
    <lineage>
        <taxon>Eukaryota</taxon>
        <taxon>Viridiplantae</taxon>
        <taxon>Streptophyta</taxon>
        <taxon>Embryophyta</taxon>
        <taxon>Tracheophyta</taxon>
        <taxon>Spermatophyta</taxon>
        <taxon>Magnoliopsida</taxon>
        <taxon>Liliopsida</taxon>
        <taxon>Poales</taxon>
        <taxon>Poaceae</taxon>
        <taxon>PACMAD clade</taxon>
        <taxon>Panicoideae</taxon>
        <taxon>Panicodae</taxon>
        <taxon>Paniceae</taxon>
        <taxon>Cenchrinae</taxon>
        <taxon>Setaria</taxon>
    </lineage>
</organism>
<reference evidence="1" key="2">
    <citation type="submission" date="2018-08" db="UniProtKB">
        <authorList>
            <consortium name="EnsemblPlants"/>
        </authorList>
    </citation>
    <scope>IDENTIFICATION</scope>
    <source>
        <strain evidence="1">Yugu1</strain>
    </source>
</reference>
<dbReference type="EnsemblPlants" id="KQL02623">
    <property type="protein sequence ID" value="KQL02623"/>
    <property type="gene ID" value="SETIT_015948mg"/>
</dbReference>
<proteinExistence type="predicted"/>
<dbReference type="EMBL" id="AGNK02003993">
    <property type="status" value="NOT_ANNOTATED_CDS"/>
    <property type="molecule type" value="Genomic_DNA"/>
</dbReference>
<protein>
    <submittedName>
        <fullName evidence="1">Uncharacterized protein</fullName>
    </submittedName>
</protein>
<accession>K3YNV6</accession>
<sequence length="40" mass="4571">MIKVRVSAFPKAASRKSSIGWPRKRLLEKRRMPVGNLAFS</sequence>
<dbReference type="Gramene" id="KQL02623">
    <property type="protein sequence ID" value="KQL02623"/>
    <property type="gene ID" value="SETIT_015948mg"/>
</dbReference>
<dbReference type="Proteomes" id="UP000004995">
    <property type="component" value="Unassembled WGS sequence"/>
</dbReference>